<feature type="chain" id="PRO_5035484968" description="Peroxidase" evidence="22">
    <location>
        <begin position="28"/>
        <end position="331"/>
    </location>
</feature>
<dbReference type="PRINTS" id="PR00458">
    <property type="entry name" value="PEROXIDASE"/>
</dbReference>
<comment type="subcellular location">
    <subcellularLocation>
        <location evidence="3 22">Secreted</location>
    </subcellularLocation>
</comment>
<dbReference type="Proteomes" id="UP000516437">
    <property type="component" value="Chromosome 2"/>
</dbReference>
<dbReference type="GO" id="GO:0005576">
    <property type="term" value="C:extracellular region"/>
    <property type="evidence" value="ECO:0007669"/>
    <property type="project" value="UniProtKB-SubCell"/>
</dbReference>
<keyword evidence="8 22" id="KW-0349">Heme</keyword>
<evidence type="ECO:0000256" key="14">
    <source>
        <dbReference type="ARBA" id="ARBA00023157"/>
    </source>
</evidence>
<keyword evidence="11 19" id="KW-0106">Calcium</keyword>
<evidence type="ECO:0000256" key="15">
    <source>
        <dbReference type="ARBA" id="ARBA00023180"/>
    </source>
</evidence>
<evidence type="ECO:0000256" key="9">
    <source>
        <dbReference type="ARBA" id="ARBA00022723"/>
    </source>
</evidence>
<keyword evidence="26" id="KW-1185">Reference proteome</keyword>
<feature type="site" description="Transition state stabilizer" evidence="20">
    <location>
        <position position="67"/>
    </location>
</feature>
<dbReference type="GO" id="GO:0140825">
    <property type="term" value="F:lactoperoxidase activity"/>
    <property type="evidence" value="ECO:0007669"/>
    <property type="project" value="UniProtKB-EC"/>
</dbReference>
<dbReference type="GO" id="GO:0042744">
    <property type="term" value="P:hydrogen peroxide catabolic process"/>
    <property type="evidence" value="ECO:0007669"/>
    <property type="project" value="UniProtKB-KW"/>
</dbReference>
<keyword evidence="6 22" id="KW-0964">Secreted</keyword>
<dbReference type="PROSITE" id="PS50873">
    <property type="entry name" value="PEROXIDASE_4"/>
    <property type="match status" value="1"/>
</dbReference>
<feature type="binding site" evidence="18">
    <location>
        <position position="164"/>
    </location>
    <ligand>
        <name>substrate</name>
    </ligand>
</feature>
<feature type="disulfide bond" evidence="21">
    <location>
        <begin position="201"/>
        <end position="233"/>
    </location>
</feature>
<dbReference type="OrthoDB" id="2113341at2759"/>
<feature type="binding site" evidence="19">
    <location>
        <position position="72"/>
    </location>
    <ligand>
        <name>Ca(2+)</name>
        <dbReference type="ChEBI" id="CHEBI:29108"/>
        <label>1</label>
    </ligand>
</feature>
<keyword evidence="16 22" id="KW-0376">Hydrogen peroxide</keyword>
<feature type="binding site" description="axial binding residue" evidence="19">
    <location>
        <position position="194"/>
    </location>
    <ligand>
        <name>heme b</name>
        <dbReference type="ChEBI" id="CHEBI:60344"/>
    </ligand>
    <ligandPart>
        <name>Fe</name>
        <dbReference type="ChEBI" id="CHEBI:18248"/>
    </ligandPart>
</feature>
<dbReference type="EMBL" id="RXIC02000020">
    <property type="protein sequence ID" value="KAB1223135.1"/>
    <property type="molecule type" value="Genomic_DNA"/>
</dbReference>
<dbReference type="InterPro" id="IPR010255">
    <property type="entry name" value="Haem_peroxidase_sf"/>
</dbReference>
<dbReference type="EMBL" id="RXIC02000020">
    <property type="protein sequence ID" value="KAB1223136.1"/>
    <property type="molecule type" value="Genomic_DNA"/>
</dbReference>
<evidence type="ECO:0000256" key="18">
    <source>
        <dbReference type="PIRSR" id="PIRSR600823-2"/>
    </source>
</evidence>
<evidence type="ECO:0000256" key="12">
    <source>
        <dbReference type="ARBA" id="ARBA00023002"/>
    </source>
</evidence>
<dbReference type="InterPro" id="IPR019793">
    <property type="entry name" value="Peroxidases_heam-ligand_BS"/>
</dbReference>
<dbReference type="FunFam" id="1.10.520.10:FF:000006">
    <property type="entry name" value="Peroxidase"/>
    <property type="match status" value="1"/>
</dbReference>
<keyword evidence="15" id="KW-0325">Glycoprotein</keyword>
<dbReference type="AlphaFoldDB" id="A0A6A1WD11"/>
<evidence type="ECO:0000313" key="26">
    <source>
        <dbReference type="Proteomes" id="UP000516437"/>
    </source>
</evidence>
<dbReference type="SUPFAM" id="SSF48113">
    <property type="entry name" value="Heme-dependent peroxidases"/>
    <property type="match status" value="1"/>
</dbReference>
<feature type="binding site" evidence="19">
    <location>
        <position position="256"/>
    </location>
    <ligand>
        <name>Ca(2+)</name>
        <dbReference type="ChEBI" id="CHEBI:29108"/>
        <label>2</label>
    </ligand>
</feature>
<feature type="binding site" evidence="19">
    <location>
        <position position="81"/>
    </location>
    <ligand>
        <name>Ca(2+)</name>
        <dbReference type="ChEBI" id="CHEBI:29108"/>
        <label>1</label>
    </ligand>
</feature>
<dbReference type="PANTHER" id="PTHR31517:SF59">
    <property type="entry name" value="PEROXIDASE"/>
    <property type="match status" value="1"/>
</dbReference>
<protein>
    <recommendedName>
        <fullName evidence="5 22">Peroxidase</fullName>
        <ecNumber evidence="5 22">1.11.1.7</ecNumber>
    </recommendedName>
</protein>
<evidence type="ECO:0000313" key="24">
    <source>
        <dbReference type="EMBL" id="KAB1223135.1"/>
    </source>
</evidence>
<comment type="cofactor">
    <cofactor evidence="19 22">
        <name>heme b</name>
        <dbReference type="ChEBI" id="CHEBI:60344"/>
    </cofactor>
    <text evidence="19 22">Binds 1 heme b (iron(II)-protoporphyrin IX) group per subunit.</text>
</comment>
<dbReference type="CDD" id="cd00693">
    <property type="entry name" value="secretory_peroxidase"/>
    <property type="match status" value="1"/>
</dbReference>
<feature type="binding site" evidence="19">
    <location>
        <position position="246"/>
    </location>
    <ligand>
        <name>Ca(2+)</name>
        <dbReference type="ChEBI" id="CHEBI:29108"/>
        <label>2</label>
    </ligand>
</feature>
<evidence type="ECO:0000256" key="21">
    <source>
        <dbReference type="PIRSR" id="PIRSR600823-5"/>
    </source>
</evidence>
<evidence type="ECO:0000256" key="20">
    <source>
        <dbReference type="PIRSR" id="PIRSR600823-4"/>
    </source>
</evidence>
<dbReference type="InterPro" id="IPR019794">
    <property type="entry name" value="Peroxidases_AS"/>
</dbReference>
<feature type="signal peptide" evidence="22">
    <location>
        <begin position="1"/>
        <end position="27"/>
    </location>
</feature>
<feature type="disulfide bond" evidence="21">
    <location>
        <begin position="73"/>
        <end position="78"/>
    </location>
</feature>
<dbReference type="PRINTS" id="PR00461">
    <property type="entry name" value="PLPEROXIDASE"/>
</dbReference>
<dbReference type="PANTHER" id="PTHR31517">
    <property type="match status" value="1"/>
</dbReference>
<feature type="active site" description="Proton acceptor" evidence="17">
    <location>
        <position position="71"/>
    </location>
</feature>
<name>A0A6A1WD11_9ROSI</name>
<keyword evidence="13 19" id="KW-0408">Iron</keyword>
<dbReference type="Gene3D" id="1.10.420.10">
    <property type="entry name" value="Peroxidase, domain 2"/>
    <property type="match status" value="1"/>
</dbReference>
<reference evidence="24 26" key="2">
    <citation type="journal article" date="2019" name="Plant Biotechnol. J.">
        <title>The red bayberry genome and genetic basis of sex determination.</title>
        <authorList>
            <person name="Jia H.M."/>
            <person name="Jia H.J."/>
            <person name="Cai Q.L."/>
            <person name="Wang Y."/>
            <person name="Zhao H.B."/>
            <person name="Yang W.F."/>
            <person name="Wang G.Y."/>
            <person name="Li Y.H."/>
            <person name="Zhan D.L."/>
            <person name="Shen Y.T."/>
            <person name="Niu Q.F."/>
            <person name="Chang L."/>
            <person name="Qiu J."/>
            <person name="Zhao L."/>
            <person name="Xie H.B."/>
            <person name="Fu W.Y."/>
            <person name="Jin J."/>
            <person name="Li X.W."/>
            <person name="Jiao Y."/>
            <person name="Zhou C.C."/>
            <person name="Tu T."/>
            <person name="Chai C.Y."/>
            <person name="Gao J.L."/>
            <person name="Fan L.J."/>
            <person name="van de Weg E."/>
            <person name="Wang J.Y."/>
            <person name="Gao Z.S."/>
        </authorList>
    </citation>
    <scope>NUCLEOTIDE SEQUENCE [LARGE SCALE GENOMIC DNA]</scope>
    <source>
        <tissue evidence="24">Leaves</tissue>
    </source>
</reference>
<reference evidence="24" key="3">
    <citation type="submission" date="2019-09" db="EMBL/GenBank/DDBJ databases">
        <authorList>
            <person name="Gao Z."/>
        </authorList>
    </citation>
    <scope>NUCLEOTIDE SEQUENCE</scope>
    <source>
        <tissue evidence="24">Leaves</tissue>
    </source>
</reference>
<feature type="binding site" evidence="19">
    <location>
        <position position="195"/>
    </location>
    <ligand>
        <name>Ca(2+)</name>
        <dbReference type="ChEBI" id="CHEBI:29108"/>
        <label>2</label>
    </ligand>
</feature>
<evidence type="ECO:0000256" key="3">
    <source>
        <dbReference type="ARBA" id="ARBA00004613"/>
    </source>
</evidence>
<evidence type="ECO:0000256" key="6">
    <source>
        <dbReference type="ARBA" id="ARBA00022525"/>
    </source>
</evidence>
<evidence type="ECO:0000313" key="25">
    <source>
        <dbReference type="EMBL" id="KAB1223136.1"/>
    </source>
</evidence>
<dbReference type="PROSITE" id="PS00435">
    <property type="entry name" value="PEROXIDASE_1"/>
    <property type="match status" value="1"/>
</dbReference>
<evidence type="ECO:0000256" key="7">
    <source>
        <dbReference type="ARBA" id="ARBA00022559"/>
    </source>
</evidence>
<keyword evidence="12 22" id="KW-0560">Oxidoreductase</keyword>
<organism evidence="24 26">
    <name type="scientific">Morella rubra</name>
    <name type="common">Chinese bayberry</name>
    <dbReference type="NCBI Taxonomy" id="262757"/>
    <lineage>
        <taxon>Eukaryota</taxon>
        <taxon>Viridiplantae</taxon>
        <taxon>Streptophyta</taxon>
        <taxon>Embryophyta</taxon>
        <taxon>Tracheophyta</taxon>
        <taxon>Spermatophyta</taxon>
        <taxon>Magnoliopsida</taxon>
        <taxon>eudicotyledons</taxon>
        <taxon>Gunneridae</taxon>
        <taxon>Pentapetalae</taxon>
        <taxon>rosids</taxon>
        <taxon>fabids</taxon>
        <taxon>Fagales</taxon>
        <taxon>Myricaceae</taxon>
        <taxon>Morella</taxon>
    </lineage>
</organism>
<keyword evidence="7 22" id="KW-0575">Peroxidase</keyword>
<comment type="similarity">
    <text evidence="22">Belongs to the peroxidase family. Classical plant (class III) peroxidase subfamily.</text>
</comment>
<evidence type="ECO:0000256" key="19">
    <source>
        <dbReference type="PIRSR" id="PIRSR600823-3"/>
    </source>
</evidence>
<feature type="binding site" evidence="19">
    <location>
        <position position="75"/>
    </location>
    <ligand>
        <name>Ca(2+)</name>
        <dbReference type="ChEBI" id="CHEBI:29108"/>
        <label>1</label>
    </ligand>
</feature>
<reference evidence="24" key="1">
    <citation type="submission" date="2018-07" db="EMBL/GenBank/DDBJ databases">
        <authorList>
            <person name="Gao Z.-S."/>
            <person name="Jia H.-M."/>
            <person name="Jia H.-J."/>
            <person name="Cai Q.-L."/>
            <person name="Wang Y."/>
            <person name="Zhao H.-B."/>
        </authorList>
    </citation>
    <scope>NUCLEOTIDE SEQUENCE</scope>
    <source>
        <tissue evidence="24">Leaves</tissue>
    </source>
</reference>
<dbReference type="GO" id="GO:0046872">
    <property type="term" value="F:metal ion binding"/>
    <property type="evidence" value="ECO:0007669"/>
    <property type="project" value="UniProtKB-UniRule"/>
</dbReference>
<evidence type="ECO:0000256" key="2">
    <source>
        <dbReference type="ARBA" id="ARBA00002322"/>
    </source>
</evidence>
<gene>
    <name evidence="25" type="ORF">CJ030_MR2G024850</name>
    <name evidence="24" type="ORF">CJ030_MR2G024851</name>
</gene>
<evidence type="ECO:0000256" key="1">
    <source>
        <dbReference type="ARBA" id="ARBA00000189"/>
    </source>
</evidence>
<evidence type="ECO:0000256" key="10">
    <source>
        <dbReference type="ARBA" id="ARBA00022729"/>
    </source>
</evidence>
<accession>A0A6A1WD11</accession>
<evidence type="ECO:0000259" key="23">
    <source>
        <dbReference type="PROSITE" id="PS50873"/>
    </source>
</evidence>
<dbReference type="InterPro" id="IPR000823">
    <property type="entry name" value="Peroxidase_pln"/>
</dbReference>
<feature type="binding site" evidence="19">
    <location>
        <position position="77"/>
    </location>
    <ligand>
        <name>Ca(2+)</name>
        <dbReference type="ChEBI" id="CHEBI:29108"/>
        <label>1</label>
    </ligand>
</feature>
<dbReference type="EC" id="1.11.1.7" evidence="5 22"/>
<feature type="domain" description="Plant heme peroxidase family profile" evidence="23">
    <location>
        <begin position="28"/>
        <end position="327"/>
    </location>
</feature>
<comment type="similarity">
    <text evidence="4">Belongs to the peroxidase family. Ascorbate peroxidase subfamily.</text>
</comment>
<feature type="binding site" evidence="19">
    <location>
        <position position="79"/>
    </location>
    <ligand>
        <name>Ca(2+)</name>
        <dbReference type="ChEBI" id="CHEBI:29108"/>
        <label>1</label>
    </ligand>
</feature>
<evidence type="ECO:0000256" key="13">
    <source>
        <dbReference type="ARBA" id="ARBA00023004"/>
    </source>
</evidence>
<keyword evidence="14 21" id="KW-1015">Disulfide bond</keyword>
<dbReference type="Pfam" id="PF00141">
    <property type="entry name" value="peroxidase"/>
    <property type="match status" value="1"/>
</dbReference>
<keyword evidence="9 19" id="KW-0479">Metal-binding</keyword>
<feature type="disulfide bond" evidence="21">
    <location>
        <begin position="124"/>
        <end position="323"/>
    </location>
</feature>
<evidence type="ECO:0000256" key="22">
    <source>
        <dbReference type="RuleBase" id="RU362060"/>
    </source>
</evidence>
<dbReference type="GO" id="GO:0020037">
    <property type="term" value="F:heme binding"/>
    <property type="evidence" value="ECO:0007669"/>
    <property type="project" value="UniProtKB-UniRule"/>
</dbReference>
<evidence type="ECO:0000256" key="11">
    <source>
        <dbReference type="ARBA" id="ARBA00022837"/>
    </source>
</evidence>
<sequence length="331" mass="35587">MKFSSIAGVALVALGFIFLSFPGQCYGALEVGFYKGKCGIWDVESLVAGIVEEKFSNDPTIAPALIRMQFHDCFVKGCDASILLDGPSSEKTAPPNLSVRGFDVIDAVKDVLETQIICPGVVSCADIIVMATRDVIFLSGGGQYNVQTGRRDGLESLAKNVDLPGPQISVSDSTAAFQRKGLNVTDMVYLLGGHTVGVTHCFFFQDRLYNFQNTGRPDPSMDRELVKTLRLSCPQTSSGSNIVNLDQNPSSSSTVDNSYYTEIMEHRGVLQIDQALALDPETSDTVTSIARGSDFSTKFGQAMVKLGAIQVLTGTQGEIRKSCRATNTPPS</sequence>
<dbReference type="InterPro" id="IPR002016">
    <property type="entry name" value="Haem_peroxidase"/>
</dbReference>
<dbReference type="InterPro" id="IPR033905">
    <property type="entry name" value="Secretory_peroxidase"/>
</dbReference>
<evidence type="ECO:0000256" key="8">
    <source>
        <dbReference type="ARBA" id="ARBA00022617"/>
    </source>
</evidence>
<comment type="caution">
    <text evidence="24">The sequence shown here is derived from an EMBL/GenBank/DDBJ whole genome shotgun (WGS) entry which is preliminary data.</text>
</comment>
<evidence type="ECO:0000256" key="5">
    <source>
        <dbReference type="ARBA" id="ARBA00012313"/>
    </source>
</evidence>
<evidence type="ECO:0000256" key="4">
    <source>
        <dbReference type="ARBA" id="ARBA00006873"/>
    </source>
</evidence>
<keyword evidence="10 22" id="KW-0732">Signal</keyword>
<dbReference type="Gene3D" id="1.10.520.10">
    <property type="match status" value="1"/>
</dbReference>
<dbReference type="FunFam" id="1.10.420.10:FF:000007">
    <property type="entry name" value="Peroxidase"/>
    <property type="match status" value="1"/>
</dbReference>
<comment type="catalytic activity">
    <reaction evidence="1 22">
        <text>2 a phenolic donor + H2O2 = 2 a phenolic radical donor + 2 H2O</text>
        <dbReference type="Rhea" id="RHEA:56136"/>
        <dbReference type="ChEBI" id="CHEBI:15377"/>
        <dbReference type="ChEBI" id="CHEBI:16240"/>
        <dbReference type="ChEBI" id="CHEBI:139520"/>
        <dbReference type="ChEBI" id="CHEBI:139521"/>
        <dbReference type="EC" id="1.11.1.7"/>
    </reaction>
</comment>
<comment type="cofactor">
    <cofactor evidence="19 22">
        <name>Ca(2+)</name>
        <dbReference type="ChEBI" id="CHEBI:29108"/>
    </cofactor>
    <text evidence="19 22">Binds 2 calcium ions per subunit.</text>
</comment>
<evidence type="ECO:0000256" key="16">
    <source>
        <dbReference type="ARBA" id="ARBA00023324"/>
    </source>
</evidence>
<feature type="disulfide bond" evidence="21">
    <location>
        <begin position="38"/>
        <end position="118"/>
    </location>
</feature>
<evidence type="ECO:0000256" key="17">
    <source>
        <dbReference type="PIRSR" id="PIRSR600823-1"/>
    </source>
</evidence>
<proteinExistence type="inferred from homology"/>
<feature type="binding site" evidence="19">
    <location>
        <position position="90"/>
    </location>
    <ligand>
        <name>Ca(2+)</name>
        <dbReference type="ChEBI" id="CHEBI:29108"/>
        <label>1</label>
    </ligand>
</feature>
<dbReference type="GO" id="GO:0006979">
    <property type="term" value="P:response to oxidative stress"/>
    <property type="evidence" value="ECO:0007669"/>
    <property type="project" value="UniProtKB-UniRule"/>
</dbReference>
<dbReference type="PROSITE" id="PS00436">
    <property type="entry name" value="PEROXIDASE_2"/>
    <property type="match status" value="1"/>
</dbReference>
<comment type="function">
    <text evidence="2">Removal of H(2)O(2), oxidation of toxic reductants, biosynthesis and degradation of lignin, suberization, auxin catabolism, response to environmental stresses such as wounding, pathogen attack and oxidative stress. These functions might be dependent on each isozyme/isoform in each plant tissue.</text>
</comment>